<accession>A0ABM7M318</accession>
<evidence type="ECO:0000313" key="2">
    <source>
        <dbReference type="Proteomes" id="UP000676967"/>
    </source>
</evidence>
<dbReference type="EMBL" id="AP023356">
    <property type="protein sequence ID" value="BCJ45912.1"/>
    <property type="molecule type" value="Genomic_DNA"/>
</dbReference>
<evidence type="ECO:0000313" key="1">
    <source>
        <dbReference type="EMBL" id="BCJ45912.1"/>
    </source>
</evidence>
<name>A0ABM7M318_9ACTN</name>
<proteinExistence type="predicted"/>
<dbReference type="RefSeq" id="WP_189333539.1">
    <property type="nucleotide sequence ID" value="NZ_AP023356.1"/>
</dbReference>
<protein>
    <submittedName>
        <fullName evidence="1">Uncharacterized protein</fullName>
    </submittedName>
</protein>
<dbReference type="Proteomes" id="UP000676967">
    <property type="component" value="Chromosome"/>
</dbReference>
<sequence>MSDAGAVLFARYAYPPNELGHCGPDGAAALLDAGAPDEIGRRARGFHGAWTYLEFIARAAGLDDPLDEAVVRAYWLGGELLDRVPGAELADFLRARFGPVFAGPAVAHHAFQVFAVYPWLGLLRRTGHPSALTVLDRCRIRPGTVVAVDGEQAVVRCRPLVWDGGALAGGPVREERVSWSVGGRALLAGLGVGDRVALHWDWVCDRISAGEAAGLVAYEKRMVNF</sequence>
<organism evidence="1 2">
    <name type="scientific">Actinoplanes ianthinogenes</name>
    <dbReference type="NCBI Taxonomy" id="122358"/>
    <lineage>
        <taxon>Bacteria</taxon>
        <taxon>Bacillati</taxon>
        <taxon>Actinomycetota</taxon>
        <taxon>Actinomycetes</taxon>
        <taxon>Micromonosporales</taxon>
        <taxon>Micromonosporaceae</taxon>
        <taxon>Actinoplanes</taxon>
    </lineage>
</organism>
<keyword evidence="2" id="KW-1185">Reference proteome</keyword>
<gene>
    <name evidence="1" type="ORF">Aiant_65690</name>
</gene>
<reference evidence="1 2" key="1">
    <citation type="submission" date="2020-08" db="EMBL/GenBank/DDBJ databases">
        <title>Whole genome shotgun sequence of Actinoplanes ianthinogenes NBRC 13996.</title>
        <authorList>
            <person name="Komaki H."/>
            <person name="Tamura T."/>
        </authorList>
    </citation>
    <scope>NUCLEOTIDE SEQUENCE [LARGE SCALE GENOMIC DNA]</scope>
    <source>
        <strain evidence="1 2">NBRC 13996</strain>
    </source>
</reference>
<dbReference type="InterPro" id="IPR045660">
    <property type="entry name" value="DUF6390"/>
</dbReference>
<dbReference type="Pfam" id="PF19927">
    <property type="entry name" value="DUF6390"/>
    <property type="match status" value="1"/>
</dbReference>